<protein>
    <submittedName>
        <fullName evidence="1">Uncharacterized protein</fullName>
    </submittedName>
</protein>
<reference evidence="1 2" key="1">
    <citation type="submission" date="2018-11" db="EMBL/GenBank/DDBJ databases">
        <authorList>
            <consortium name="Pathogen Informatics"/>
        </authorList>
    </citation>
    <scope>NUCLEOTIDE SEQUENCE [LARGE SCALE GENOMIC DNA]</scope>
    <source>
        <strain evidence="1 2">Zambia</strain>
    </source>
</reference>
<accession>A0A183LSL9</accession>
<evidence type="ECO:0000313" key="1">
    <source>
        <dbReference type="EMBL" id="VDO73081.1"/>
    </source>
</evidence>
<dbReference type="EMBL" id="UZAI01002602">
    <property type="protein sequence ID" value="VDO73081.1"/>
    <property type="molecule type" value="Genomic_DNA"/>
</dbReference>
<organism evidence="1 2">
    <name type="scientific">Schistosoma margrebowiei</name>
    <dbReference type="NCBI Taxonomy" id="48269"/>
    <lineage>
        <taxon>Eukaryota</taxon>
        <taxon>Metazoa</taxon>
        <taxon>Spiralia</taxon>
        <taxon>Lophotrochozoa</taxon>
        <taxon>Platyhelminthes</taxon>
        <taxon>Trematoda</taxon>
        <taxon>Digenea</taxon>
        <taxon>Strigeidida</taxon>
        <taxon>Schistosomatoidea</taxon>
        <taxon>Schistosomatidae</taxon>
        <taxon>Schistosoma</taxon>
    </lineage>
</organism>
<sequence>MLLYSGYKKENAPHTQGVVLMLSKEARETIIGLESHGPRIIKESFITKKKGITMNMLCSDKILAKSKPKLKKQWTTGQSALQKFNAAFLRNTEKLKVFKIALNNRFQALQDLLKEEEITMKDI</sequence>
<gene>
    <name evidence="1" type="ORF">SMRZ_LOCUS6794</name>
</gene>
<dbReference type="Proteomes" id="UP000277204">
    <property type="component" value="Unassembled WGS sequence"/>
</dbReference>
<proteinExistence type="predicted"/>
<dbReference type="AlphaFoldDB" id="A0A183LSL9"/>
<name>A0A183LSL9_9TREM</name>
<evidence type="ECO:0000313" key="2">
    <source>
        <dbReference type="Proteomes" id="UP000277204"/>
    </source>
</evidence>
<keyword evidence="2" id="KW-1185">Reference proteome</keyword>